<organism evidence="2 3">
    <name type="scientific">Tigriopus californicus</name>
    <name type="common">Marine copepod</name>
    <dbReference type="NCBI Taxonomy" id="6832"/>
    <lineage>
        <taxon>Eukaryota</taxon>
        <taxon>Metazoa</taxon>
        <taxon>Ecdysozoa</taxon>
        <taxon>Arthropoda</taxon>
        <taxon>Crustacea</taxon>
        <taxon>Multicrustacea</taxon>
        <taxon>Hexanauplia</taxon>
        <taxon>Copepoda</taxon>
        <taxon>Harpacticoida</taxon>
        <taxon>Harpacticidae</taxon>
        <taxon>Tigriopus</taxon>
    </lineage>
</organism>
<evidence type="ECO:0000256" key="1">
    <source>
        <dbReference type="SAM" id="MobiDB-lite"/>
    </source>
</evidence>
<proteinExistence type="predicted"/>
<dbReference type="Proteomes" id="UP000318571">
    <property type="component" value="Chromosome 1"/>
</dbReference>
<gene>
    <name evidence="2" type="ORF">TCAL_16496</name>
</gene>
<protein>
    <submittedName>
        <fullName evidence="2">Uncharacterized protein</fullName>
    </submittedName>
</protein>
<evidence type="ECO:0000313" key="3">
    <source>
        <dbReference type="Proteomes" id="UP000318571"/>
    </source>
</evidence>
<feature type="compositionally biased region" description="Polar residues" evidence="1">
    <location>
        <begin position="21"/>
        <end position="30"/>
    </location>
</feature>
<comment type="caution">
    <text evidence="2">The sequence shown here is derived from an EMBL/GenBank/DDBJ whole genome shotgun (WGS) entry which is preliminary data.</text>
</comment>
<name>A0A553NS68_TIGCA</name>
<keyword evidence="3" id="KW-1185">Reference proteome</keyword>
<dbReference type="EMBL" id="VCGU01000010">
    <property type="protein sequence ID" value="TRY68268.1"/>
    <property type="molecule type" value="Genomic_DNA"/>
</dbReference>
<dbReference type="AlphaFoldDB" id="A0A553NS68"/>
<reference evidence="2 3" key="1">
    <citation type="journal article" date="2018" name="Nat. Ecol. Evol.">
        <title>Genomic signatures of mitonuclear coevolution across populations of Tigriopus californicus.</title>
        <authorList>
            <person name="Barreto F.S."/>
            <person name="Watson E.T."/>
            <person name="Lima T.G."/>
            <person name="Willett C.S."/>
            <person name="Edmands S."/>
            <person name="Li W."/>
            <person name="Burton R.S."/>
        </authorList>
    </citation>
    <scope>NUCLEOTIDE SEQUENCE [LARGE SCALE GENOMIC DNA]</scope>
    <source>
        <strain evidence="2 3">San Diego</strain>
    </source>
</reference>
<sequence length="80" mass="8496">MASRCIQVLRSKTWLSAPCSRPSSQGTSGATPAPFTPQHTPVRHATTTETGIILEEPKREKSGMLSSGGGFRDPVEAEKG</sequence>
<evidence type="ECO:0000313" key="2">
    <source>
        <dbReference type="EMBL" id="TRY68268.1"/>
    </source>
</evidence>
<accession>A0A553NS68</accession>
<feature type="region of interest" description="Disordered" evidence="1">
    <location>
        <begin position="17"/>
        <end position="80"/>
    </location>
</feature>